<sequence length="122" mass="12619">MTSALWVGALVILTALSAFFDAKGFVYAAQSWRDGTLSLSIALLALLYFVGGVSVYIGTIGIQHKLGVNSATLQTLFWFAMTIIGIALLDGTIAGWSTVQKSVGIAVTAGIGWLLVSAGGGH</sequence>
<evidence type="ECO:0000256" key="1">
    <source>
        <dbReference type="SAM" id="Phobius"/>
    </source>
</evidence>
<dbReference type="RefSeq" id="WP_184332353.1">
    <property type="nucleotide sequence ID" value="NZ_JACHHZ010000003.1"/>
</dbReference>
<keyword evidence="1" id="KW-0472">Membrane</keyword>
<accession>A0A841HM75</accession>
<dbReference type="EMBL" id="JACHHZ010000003">
    <property type="protein sequence ID" value="MBB6093704.1"/>
    <property type="molecule type" value="Genomic_DNA"/>
</dbReference>
<dbReference type="AlphaFoldDB" id="A0A841HM75"/>
<proteinExistence type="predicted"/>
<evidence type="ECO:0000313" key="3">
    <source>
        <dbReference type="Proteomes" id="UP000588068"/>
    </source>
</evidence>
<keyword evidence="3" id="KW-1185">Reference proteome</keyword>
<gene>
    <name evidence="2" type="ORF">HNQ60_002585</name>
</gene>
<keyword evidence="1" id="KW-0812">Transmembrane</keyword>
<organism evidence="2 3">
    <name type="scientific">Povalibacter uvarum</name>
    <dbReference type="NCBI Taxonomy" id="732238"/>
    <lineage>
        <taxon>Bacteria</taxon>
        <taxon>Pseudomonadati</taxon>
        <taxon>Pseudomonadota</taxon>
        <taxon>Gammaproteobacteria</taxon>
        <taxon>Steroidobacterales</taxon>
        <taxon>Steroidobacteraceae</taxon>
        <taxon>Povalibacter</taxon>
    </lineage>
</organism>
<comment type="caution">
    <text evidence="2">The sequence shown here is derived from an EMBL/GenBank/DDBJ whole genome shotgun (WGS) entry which is preliminary data.</text>
</comment>
<protein>
    <submittedName>
        <fullName evidence="2">Putative membrane-anchored protein</fullName>
    </submittedName>
</protein>
<dbReference type="Proteomes" id="UP000588068">
    <property type="component" value="Unassembled WGS sequence"/>
</dbReference>
<name>A0A841HM75_9GAMM</name>
<reference evidence="2 3" key="1">
    <citation type="submission" date="2020-08" db="EMBL/GenBank/DDBJ databases">
        <title>Genomic Encyclopedia of Type Strains, Phase IV (KMG-IV): sequencing the most valuable type-strain genomes for metagenomic binning, comparative biology and taxonomic classification.</title>
        <authorList>
            <person name="Goeker M."/>
        </authorList>
    </citation>
    <scope>NUCLEOTIDE SEQUENCE [LARGE SCALE GENOMIC DNA]</scope>
    <source>
        <strain evidence="2 3">DSM 26723</strain>
    </source>
</reference>
<feature type="transmembrane region" description="Helical" evidence="1">
    <location>
        <begin position="38"/>
        <end position="63"/>
    </location>
</feature>
<keyword evidence="1" id="KW-1133">Transmembrane helix</keyword>
<feature type="transmembrane region" description="Helical" evidence="1">
    <location>
        <begin position="102"/>
        <end position="121"/>
    </location>
</feature>
<feature type="transmembrane region" description="Helical" evidence="1">
    <location>
        <begin position="75"/>
        <end position="96"/>
    </location>
</feature>
<evidence type="ECO:0000313" key="2">
    <source>
        <dbReference type="EMBL" id="MBB6093704.1"/>
    </source>
</evidence>